<feature type="region of interest" description="Disordered" evidence="1">
    <location>
        <begin position="128"/>
        <end position="215"/>
    </location>
</feature>
<evidence type="ECO:0000313" key="2">
    <source>
        <dbReference type="EMBL" id="KAE8721511.1"/>
    </source>
</evidence>
<accession>A0A6A3C0C2</accession>
<feature type="compositionally biased region" description="Basic and acidic residues" evidence="1">
    <location>
        <begin position="234"/>
        <end position="243"/>
    </location>
</feature>
<proteinExistence type="predicted"/>
<keyword evidence="3" id="KW-1185">Reference proteome</keyword>
<dbReference type="AlphaFoldDB" id="A0A6A3C0C2"/>
<feature type="compositionally biased region" description="Basic and acidic residues" evidence="1">
    <location>
        <begin position="170"/>
        <end position="202"/>
    </location>
</feature>
<evidence type="ECO:0000313" key="3">
    <source>
        <dbReference type="Proteomes" id="UP000436088"/>
    </source>
</evidence>
<dbReference type="GO" id="GO:0003677">
    <property type="term" value="F:DNA binding"/>
    <property type="evidence" value="ECO:0007669"/>
    <property type="project" value="UniProtKB-KW"/>
</dbReference>
<reference evidence="2" key="1">
    <citation type="submission" date="2019-09" db="EMBL/GenBank/DDBJ databases">
        <title>Draft genome information of white flower Hibiscus syriacus.</title>
        <authorList>
            <person name="Kim Y.-M."/>
        </authorList>
    </citation>
    <scope>NUCLEOTIDE SEQUENCE [LARGE SCALE GENOMIC DNA]</scope>
    <source>
        <strain evidence="2">YM2019G1</strain>
    </source>
</reference>
<organism evidence="2 3">
    <name type="scientific">Hibiscus syriacus</name>
    <name type="common">Rose of Sharon</name>
    <dbReference type="NCBI Taxonomy" id="106335"/>
    <lineage>
        <taxon>Eukaryota</taxon>
        <taxon>Viridiplantae</taxon>
        <taxon>Streptophyta</taxon>
        <taxon>Embryophyta</taxon>
        <taxon>Tracheophyta</taxon>
        <taxon>Spermatophyta</taxon>
        <taxon>Magnoliopsida</taxon>
        <taxon>eudicotyledons</taxon>
        <taxon>Gunneridae</taxon>
        <taxon>Pentapetalae</taxon>
        <taxon>rosids</taxon>
        <taxon>malvids</taxon>
        <taxon>Malvales</taxon>
        <taxon>Malvaceae</taxon>
        <taxon>Malvoideae</taxon>
        <taxon>Hibiscus</taxon>
    </lineage>
</organism>
<dbReference type="Proteomes" id="UP000436088">
    <property type="component" value="Unassembled WGS sequence"/>
</dbReference>
<dbReference type="EMBL" id="VEPZ02000623">
    <property type="protein sequence ID" value="KAE8721511.1"/>
    <property type="molecule type" value="Genomic_DNA"/>
</dbReference>
<feature type="region of interest" description="Disordered" evidence="1">
    <location>
        <begin position="228"/>
        <end position="253"/>
    </location>
</feature>
<evidence type="ECO:0000256" key="1">
    <source>
        <dbReference type="SAM" id="MobiDB-lite"/>
    </source>
</evidence>
<name>A0A6A3C0C2_HIBSY</name>
<sequence>MHLRPNQEDYPSFLHVFTFSNLIVSTLSQNPAAHAAASFAATFWSYTNVQSSSDSPTCDQGGFPSRQMNSATSMAAITAVTVAAATAWWASHGLLSVCAPLHAGCKCAPAFVATVPPMENVQAPAAKMDGNISDDQDQSMQDQQLDHEYSEAMQGQHSTSKSPTSSSDCEESRDAKVNTEVKAAEVTEPQDANKTKNKKQVDRSSSGSNTPYQADWLFKPSSPYKYCHSFSPPHDAKNKEQQKKNVARQGDLADHREVEYNALSKAKNIVEESLLTIELGYEKLKGSRTGFKPYKVDEKDPKRIRLEGEAST</sequence>
<protein>
    <submittedName>
        <fullName evidence="2">Homeodomain-like superfamily protein isoform 1</fullName>
    </submittedName>
</protein>
<comment type="caution">
    <text evidence="2">The sequence shown here is derived from an EMBL/GenBank/DDBJ whole genome shotgun (WGS) entry which is preliminary data.</text>
</comment>
<gene>
    <name evidence="2" type="ORF">F3Y22_tig00015910pilonHSYRG00109</name>
</gene>
<feature type="compositionally biased region" description="Polar residues" evidence="1">
    <location>
        <begin position="203"/>
        <end position="212"/>
    </location>
</feature>
<feature type="compositionally biased region" description="Low complexity" evidence="1">
    <location>
        <begin position="158"/>
        <end position="167"/>
    </location>
</feature>